<gene>
    <name evidence="2" type="ORF">ACFSKU_21555</name>
</gene>
<organism evidence="2 3">
    <name type="scientific">Pontibacter silvestris</name>
    <dbReference type="NCBI Taxonomy" id="2305183"/>
    <lineage>
        <taxon>Bacteria</taxon>
        <taxon>Pseudomonadati</taxon>
        <taxon>Bacteroidota</taxon>
        <taxon>Cytophagia</taxon>
        <taxon>Cytophagales</taxon>
        <taxon>Hymenobacteraceae</taxon>
        <taxon>Pontibacter</taxon>
    </lineage>
</organism>
<name>A0ABW4X3A8_9BACT</name>
<proteinExistence type="predicted"/>
<feature type="region of interest" description="Disordered" evidence="1">
    <location>
        <begin position="35"/>
        <end position="55"/>
    </location>
</feature>
<accession>A0ABW4X3A8</accession>
<sequence length="98" mass="11139">MLANAVPEEAVKNQLMMSMLGTALDAYLETVKGSFLKNPSPKETAPTPDLRELEEKGVPLKDKEKVQRTFEVDLQERRKVITAILEMDGWTWKDVYDA</sequence>
<comment type="caution">
    <text evidence="2">The sequence shown here is derived from an EMBL/GenBank/DDBJ whole genome shotgun (WGS) entry which is preliminary data.</text>
</comment>
<dbReference type="RefSeq" id="WP_229962969.1">
    <property type="nucleotide sequence ID" value="NZ_JAJJWI010000040.1"/>
</dbReference>
<evidence type="ECO:0000313" key="2">
    <source>
        <dbReference type="EMBL" id="MFD2069483.1"/>
    </source>
</evidence>
<keyword evidence="3" id="KW-1185">Reference proteome</keyword>
<dbReference type="Proteomes" id="UP001597369">
    <property type="component" value="Unassembled WGS sequence"/>
</dbReference>
<protein>
    <submittedName>
        <fullName evidence="2">Uncharacterized protein</fullName>
    </submittedName>
</protein>
<evidence type="ECO:0000256" key="1">
    <source>
        <dbReference type="SAM" id="MobiDB-lite"/>
    </source>
</evidence>
<evidence type="ECO:0000313" key="3">
    <source>
        <dbReference type="Proteomes" id="UP001597369"/>
    </source>
</evidence>
<reference evidence="3" key="1">
    <citation type="journal article" date="2019" name="Int. J. Syst. Evol. Microbiol.">
        <title>The Global Catalogue of Microorganisms (GCM) 10K type strain sequencing project: providing services to taxonomists for standard genome sequencing and annotation.</title>
        <authorList>
            <consortium name="The Broad Institute Genomics Platform"/>
            <consortium name="The Broad Institute Genome Sequencing Center for Infectious Disease"/>
            <person name="Wu L."/>
            <person name="Ma J."/>
        </authorList>
    </citation>
    <scope>NUCLEOTIDE SEQUENCE [LARGE SCALE GENOMIC DNA]</scope>
    <source>
        <strain evidence="3">JCM 16545</strain>
    </source>
</reference>
<dbReference type="EMBL" id="JBHUHV010000063">
    <property type="protein sequence ID" value="MFD2069483.1"/>
    <property type="molecule type" value="Genomic_DNA"/>
</dbReference>